<protein>
    <submittedName>
        <fullName evidence="1">Uncharacterized protein</fullName>
    </submittedName>
</protein>
<dbReference type="EMBL" id="NAJP01000001">
    <property type="protein sequence ID" value="TKA49687.1"/>
    <property type="molecule type" value="Genomic_DNA"/>
</dbReference>
<dbReference type="OrthoDB" id="2548197at2759"/>
<dbReference type="Proteomes" id="UP000310066">
    <property type="component" value="Unassembled WGS sequence"/>
</dbReference>
<dbReference type="AlphaFoldDB" id="A0A4U0VK79"/>
<dbReference type="InterPro" id="IPR036217">
    <property type="entry name" value="MethylDNA_cys_MeTrfase_DNAb"/>
</dbReference>
<gene>
    <name evidence="1" type="ORF">B0A54_00355</name>
</gene>
<evidence type="ECO:0000313" key="2">
    <source>
        <dbReference type="Proteomes" id="UP000310066"/>
    </source>
</evidence>
<dbReference type="PANTHER" id="PTHR42942:SF1">
    <property type="entry name" value="ALKYLTRANSFERASE-LIKE PROTEIN 1"/>
    <property type="match status" value="1"/>
</dbReference>
<dbReference type="Gene3D" id="1.10.10.10">
    <property type="entry name" value="Winged helix-like DNA-binding domain superfamily/Winged helix DNA-binding domain"/>
    <property type="match status" value="2"/>
</dbReference>
<dbReference type="InterPro" id="IPR036388">
    <property type="entry name" value="WH-like_DNA-bd_sf"/>
</dbReference>
<proteinExistence type="predicted"/>
<reference evidence="1 2" key="1">
    <citation type="submission" date="2017-03" db="EMBL/GenBank/DDBJ databases">
        <title>Genomes of endolithic fungi from Antarctica.</title>
        <authorList>
            <person name="Coleine C."/>
            <person name="Masonjones S."/>
            <person name="Stajich J.E."/>
        </authorList>
    </citation>
    <scope>NUCLEOTIDE SEQUENCE [LARGE SCALE GENOMIC DNA]</scope>
    <source>
        <strain evidence="1 2">CCFEE 5311</strain>
    </source>
</reference>
<dbReference type="PANTHER" id="PTHR42942">
    <property type="entry name" value="6-O-METHYLGUANINE DNA METHYLTRANSFERASE"/>
    <property type="match status" value="1"/>
</dbReference>
<comment type="caution">
    <text evidence="1">The sequence shown here is derived from an EMBL/GenBank/DDBJ whole genome shotgun (WGS) entry which is preliminary data.</text>
</comment>
<accession>A0A4U0VK79</accession>
<dbReference type="InterPro" id="IPR052520">
    <property type="entry name" value="ATL_DNA_repair"/>
</dbReference>
<sequence length="91" mass="9710">MPRSDEAAAWFSAVYRAVQEIPPGKVTSYGHIAFVATGIPGAGGAARQEAALSQEGVEVSRGNLGERMIDLSVYGWFPRRLPSDVSDDEGE</sequence>
<evidence type="ECO:0000313" key="1">
    <source>
        <dbReference type="EMBL" id="TKA49687.1"/>
    </source>
</evidence>
<dbReference type="SUPFAM" id="SSF46767">
    <property type="entry name" value="Methylated DNA-protein cysteine methyltransferase, C-terminal domain"/>
    <property type="match status" value="1"/>
</dbReference>
<organism evidence="1 2">
    <name type="scientific">Friedmanniomyces endolithicus</name>
    <dbReference type="NCBI Taxonomy" id="329885"/>
    <lineage>
        <taxon>Eukaryota</taxon>
        <taxon>Fungi</taxon>
        <taxon>Dikarya</taxon>
        <taxon>Ascomycota</taxon>
        <taxon>Pezizomycotina</taxon>
        <taxon>Dothideomycetes</taxon>
        <taxon>Dothideomycetidae</taxon>
        <taxon>Mycosphaerellales</taxon>
        <taxon>Teratosphaeriaceae</taxon>
        <taxon>Friedmanniomyces</taxon>
    </lineage>
</organism>
<name>A0A4U0VK79_9PEZI</name>
<dbReference type="STRING" id="329885.A0A4U0VK79"/>